<dbReference type="InterPro" id="IPR004299">
    <property type="entry name" value="MBOAT_fam"/>
</dbReference>
<reference evidence="8 9" key="1">
    <citation type="submission" date="2018-08" db="EMBL/GenBank/DDBJ databases">
        <title>Aphanomyces genome sequencing and annotation.</title>
        <authorList>
            <person name="Minardi D."/>
            <person name="Oidtmann B."/>
            <person name="Van Der Giezen M."/>
            <person name="Studholme D.J."/>
        </authorList>
    </citation>
    <scope>NUCLEOTIDE SEQUENCE [LARGE SCALE GENOMIC DNA]</scope>
    <source>
        <strain evidence="8 9">Kv</strain>
    </source>
</reference>
<accession>A0A397A5Q0</accession>
<dbReference type="GO" id="GO:0016020">
    <property type="term" value="C:membrane"/>
    <property type="evidence" value="ECO:0007669"/>
    <property type="project" value="UniProtKB-SubCell"/>
</dbReference>
<evidence type="ECO:0000256" key="1">
    <source>
        <dbReference type="ARBA" id="ARBA00004141"/>
    </source>
</evidence>
<dbReference type="InterPro" id="IPR049941">
    <property type="entry name" value="LPLAT_7/PORCN-like"/>
</dbReference>
<dbReference type="PANTHER" id="PTHR13906:SF4">
    <property type="entry name" value="LYSOPHOSPHOLIPID ACYLTRANSFERASE 6"/>
    <property type="match status" value="1"/>
</dbReference>
<dbReference type="VEuPathDB" id="FungiDB:H257_12520"/>
<keyword evidence="3 7" id="KW-0812">Transmembrane</keyword>
<keyword evidence="6" id="KW-0012">Acyltransferase</keyword>
<evidence type="ECO:0008006" key="10">
    <source>
        <dbReference type="Google" id="ProtNLM"/>
    </source>
</evidence>
<dbReference type="GO" id="GO:0016746">
    <property type="term" value="F:acyltransferase activity"/>
    <property type="evidence" value="ECO:0007669"/>
    <property type="project" value="UniProtKB-KW"/>
</dbReference>
<feature type="transmembrane region" description="Helical" evidence="7">
    <location>
        <begin position="122"/>
        <end position="141"/>
    </location>
</feature>
<evidence type="ECO:0000313" key="8">
    <source>
        <dbReference type="EMBL" id="RHY01188.1"/>
    </source>
</evidence>
<proteinExistence type="predicted"/>
<keyword evidence="2" id="KW-0808">Transferase</keyword>
<dbReference type="Pfam" id="PF03062">
    <property type="entry name" value="MBOAT"/>
    <property type="match status" value="1"/>
</dbReference>
<sequence>MTSIVLHTAQTVHAVAAPTLAQFAIVCDLITPLKFEALNAFIDGIVSPSTPPPDVLRYTVCLFGAYPFATLFPLISSPTIKHLVSLGLGVAIAQFVFGSTWVHPLIMTAGSYVLVLVAPRRHVGAISLVWNLVYLSFSHLYRMYVDYMGVTLEISGAQMIVCMKLTAFAYNIHDGVVDSRRFDSPTDNKNLARVFASRKALAVTSVPSLLEYFSFAFCFSTFLAGPSFEFREYIDVINGTKVVGPGRVRAGVTKLSIGLFYVGLTAAFGMQYPTTMFFDDAVAALPWYKQIPTLYFAFFLFKCRFYGCWTVAEGATVLCGFGYEGVLDGKHRWNGVQYMNVWEFEFASCHRDSTRKWNKVTQGWLEKYIYSRTNNSLVATYFVSALWHGLYPGYYLFFMLMPLPTAVNRVAHKKLRPWFLEHDGSEGFKKHVYDVVGGFLNALSIHYISLPFLTLGWTESIQAYTNLKFSGHIVLVTFLAVLTILPTQKNISAKRD</sequence>
<gene>
    <name evidence="8" type="ORF">DYB36_002097</name>
</gene>
<evidence type="ECO:0000256" key="6">
    <source>
        <dbReference type="ARBA" id="ARBA00023315"/>
    </source>
</evidence>
<evidence type="ECO:0000313" key="9">
    <source>
        <dbReference type="Proteomes" id="UP000265427"/>
    </source>
</evidence>
<evidence type="ECO:0000256" key="5">
    <source>
        <dbReference type="ARBA" id="ARBA00023136"/>
    </source>
</evidence>
<feature type="transmembrane region" description="Helical" evidence="7">
    <location>
        <begin position="83"/>
        <end position="102"/>
    </location>
</feature>
<evidence type="ECO:0000256" key="2">
    <source>
        <dbReference type="ARBA" id="ARBA00022679"/>
    </source>
</evidence>
<name>A0A397A5Q0_APHAT</name>
<feature type="transmembrane region" description="Helical" evidence="7">
    <location>
        <begin position="432"/>
        <end position="449"/>
    </location>
</feature>
<feature type="transmembrane region" description="Helical" evidence="7">
    <location>
        <begin position="55"/>
        <end position="76"/>
    </location>
</feature>
<organism evidence="8 9">
    <name type="scientific">Aphanomyces astaci</name>
    <name type="common">Crayfish plague agent</name>
    <dbReference type="NCBI Taxonomy" id="112090"/>
    <lineage>
        <taxon>Eukaryota</taxon>
        <taxon>Sar</taxon>
        <taxon>Stramenopiles</taxon>
        <taxon>Oomycota</taxon>
        <taxon>Saprolegniomycetes</taxon>
        <taxon>Saprolegniales</taxon>
        <taxon>Verrucalvaceae</taxon>
        <taxon>Aphanomyces</taxon>
    </lineage>
</organism>
<evidence type="ECO:0000256" key="3">
    <source>
        <dbReference type="ARBA" id="ARBA00022692"/>
    </source>
</evidence>
<dbReference type="PANTHER" id="PTHR13906">
    <property type="entry name" value="PORCUPINE"/>
    <property type="match status" value="1"/>
</dbReference>
<dbReference type="Proteomes" id="UP000265427">
    <property type="component" value="Unassembled WGS sequence"/>
</dbReference>
<comment type="caution">
    <text evidence="8">The sequence shown here is derived from an EMBL/GenBank/DDBJ whole genome shotgun (WGS) entry which is preliminary data.</text>
</comment>
<dbReference type="EMBL" id="QUSZ01007925">
    <property type="protein sequence ID" value="RHY01188.1"/>
    <property type="molecule type" value="Genomic_DNA"/>
</dbReference>
<dbReference type="AlphaFoldDB" id="A0A397A5Q0"/>
<evidence type="ECO:0000256" key="7">
    <source>
        <dbReference type="SAM" id="Phobius"/>
    </source>
</evidence>
<evidence type="ECO:0000256" key="4">
    <source>
        <dbReference type="ARBA" id="ARBA00022989"/>
    </source>
</evidence>
<keyword evidence="5 7" id="KW-0472">Membrane</keyword>
<protein>
    <recommendedName>
        <fullName evidence="10">Lysophospholipid acyltransferase</fullName>
    </recommendedName>
</protein>
<comment type="subcellular location">
    <subcellularLocation>
        <location evidence="1">Membrane</location>
        <topology evidence="1">Multi-pass membrane protein</topology>
    </subcellularLocation>
</comment>
<keyword evidence="4 7" id="KW-1133">Transmembrane helix</keyword>
<feature type="transmembrane region" description="Helical" evidence="7">
    <location>
        <begin position="469"/>
        <end position="487"/>
    </location>
</feature>
<dbReference type="GO" id="GO:0030258">
    <property type="term" value="P:lipid modification"/>
    <property type="evidence" value="ECO:0007669"/>
    <property type="project" value="TreeGrafter"/>
</dbReference>